<evidence type="ECO:0000256" key="16">
    <source>
        <dbReference type="SAM" id="MobiDB-lite"/>
    </source>
</evidence>
<keyword evidence="18" id="KW-1185">Reference proteome</keyword>
<gene>
    <name evidence="17" type="ORF">EXIGLDRAFT_692584</name>
</gene>
<dbReference type="Pfam" id="PF08655">
    <property type="entry name" value="DASH_Ask1"/>
    <property type="match status" value="1"/>
</dbReference>
<organism evidence="17 18">
    <name type="scientific">Exidia glandulosa HHB12029</name>
    <dbReference type="NCBI Taxonomy" id="1314781"/>
    <lineage>
        <taxon>Eukaryota</taxon>
        <taxon>Fungi</taxon>
        <taxon>Dikarya</taxon>
        <taxon>Basidiomycota</taxon>
        <taxon>Agaricomycotina</taxon>
        <taxon>Agaricomycetes</taxon>
        <taxon>Auriculariales</taxon>
        <taxon>Exidiaceae</taxon>
        <taxon>Exidia</taxon>
    </lineage>
</organism>
<feature type="compositionally biased region" description="Polar residues" evidence="16">
    <location>
        <begin position="143"/>
        <end position="152"/>
    </location>
</feature>
<keyword evidence="15" id="KW-0137">Centromere</keyword>
<feature type="region of interest" description="Disordered" evidence="16">
    <location>
        <begin position="201"/>
        <end position="287"/>
    </location>
</feature>
<dbReference type="AlphaFoldDB" id="A0A165HWI6"/>
<evidence type="ECO:0000256" key="9">
    <source>
        <dbReference type="ARBA" id="ARBA00022701"/>
    </source>
</evidence>
<dbReference type="GO" id="GO:0072686">
    <property type="term" value="C:mitotic spindle"/>
    <property type="evidence" value="ECO:0007669"/>
    <property type="project" value="InterPro"/>
</dbReference>
<dbReference type="InParanoid" id="A0A165HWI6"/>
<evidence type="ECO:0000256" key="14">
    <source>
        <dbReference type="ARBA" id="ARBA00023306"/>
    </source>
</evidence>
<evidence type="ECO:0000256" key="15">
    <source>
        <dbReference type="ARBA" id="ARBA00023328"/>
    </source>
</evidence>
<evidence type="ECO:0000313" key="18">
    <source>
        <dbReference type="Proteomes" id="UP000077266"/>
    </source>
</evidence>
<keyword evidence="9" id="KW-0493">Microtubule</keyword>
<evidence type="ECO:0000256" key="6">
    <source>
        <dbReference type="ARBA" id="ARBA00022454"/>
    </source>
</evidence>
<dbReference type="Proteomes" id="UP000077266">
    <property type="component" value="Unassembled WGS sequence"/>
</dbReference>
<dbReference type="EMBL" id="KV426006">
    <property type="protein sequence ID" value="KZV92558.1"/>
    <property type="molecule type" value="Genomic_DNA"/>
</dbReference>
<sequence length="590" mass="63883">MPLPQPEPPKPLPPRWEPTRDPQDIHVPGLDTSAPVAEQIEQIEQLITIKLQNMDENFAAIHHLITTRLLPAIKRYSVASEPIREAARFWISFFQASAQVRMRMDGDLSAPDTSNDRTPTAAGDPDATVTTATTHDEADDGQSFRTAQNDLSFQPPPTSSTPLLSRSQMRAMEGPTPESSWAASIESPFSRLDREMGSLRLDEPHAAPPSASLPRFVPPKPRLQPPSQTKEFEFKDSSESSGAAYSPILRPPPTHADTTNSTTNSSTAFERPIFFPPPSSRKGKTTTPLRENIFRRNLLLSAAAPPASSATPRRAVPSPKKKNPWSAQKQWSGIVDLREQQPPEVTTYDSSDDEDALPAGMSPPVTMRFTRPSDVRLGRAPAPLAAQRVSRGFIADTARKSVGRHLQPPPSGTPGRRRPKRDSIDGSMFDPAATSSSSNASSSAAVLDLPRTPGAPNYYYSNEQDDGDDEESFWGENYPGQDPNAPPPQSGSFSDDDSDDDFAGGVPVPGSAFDSSYDHAGGAGSEATDTVFGARLAQLQQTTAPLRIHGTELLAETVDPAATDEAVPSVEQSPTPWAAGIRRPEYEFDV</sequence>
<dbReference type="STRING" id="1314781.A0A165HWI6"/>
<dbReference type="GO" id="GO:0051301">
    <property type="term" value="P:cell division"/>
    <property type="evidence" value="ECO:0007669"/>
    <property type="project" value="UniProtKB-KW"/>
</dbReference>
<proteinExistence type="inferred from homology"/>
<evidence type="ECO:0000313" key="17">
    <source>
        <dbReference type="EMBL" id="KZV92558.1"/>
    </source>
</evidence>
<keyword evidence="7" id="KW-0963">Cytoplasm</keyword>
<dbReference type="OrthoDB" id="5573898at2759"/>
<dbReference type="GO" id="GO:0042729">
    <property type="term" value="C:DASH complex"/>
    <property type="evidence" value="ECO:0007669"/>
    <property type="project" value="InterPro"/>
</dbReference>
<keyword evidence="13" id="KW-0539">Nucleus</keyword>
<reference evidence="17 18" key="1">
    <citation type="journal article" date="2016" name="Mol. Biol. Evol.">
        <title>Comparative Genomics of Early-Diverging Mushroom-Forming Fungi Provides Insights into the Origins of Lignocellulose Decay Capabilities.</title>
        <authorList>
            <person name="Nagy L.G."/>
            <person name="Riley R."/>
            <person name="Tritt A."/>
            <person name="Adam C."/>
            <person name="Daum C."/>
            <person name="Floudas D."/>
            <person name="Sun H."/>
            <person name="Yadav J.S."/>
            <person name="Pangilinan J."/>
            <person name="Larsson K.H."/>
            <person name="Matsuura K."/>
            <person name="Barry K."/>
            <person name="Labutti K."/>
            <person name="Kuo R."/>
            <person name="Ohm R.A."/>
            <person name="Bhattacharya S.S."/>
            <person name="Shirouzu T."/>
            <person name="Yoshinaga Y."/>
            <person name="Martin F.M."/>
            <person name="Grigoriev I.V."/>
            <person name="Hibbett D.S."/>
        </authorList>
    </citation>
    <scope>NUCLEOTIDE SEQUENCE [LARGE SCALE GENOMIC DNA]</scope>
    <source>
        <strain evidence="17 18">HHB12029</strain>
    </source>
</reference>
<keyword evidence="14" id="KW-0131">Cell cycle</keyword>
<dbReference type="InterPro" id="IPR013964">
    <property type="entry name" value="DASH_Ask1"/>
</dbReference>
<comment type="subcellular location">
    <subcellularLocation>
        <location evidence="3">Chromosome</location>
        <location evidence="3">Centromere</location>
        <location evidence="3">Kinetochore</location>
    </subcellularLocation>
    <subcellularLocation>
        <location evidence="2">Cytoplasm</location>
        <location evidence="2">Cytoskeleton</location>
        <location evidence="2">Spindle</location>
    </subcellularLocation>
    <subcellularLocation>
        <location evidence="1">Nucleus</location>
    </subcellularLocation>
</comment>
<evidence type="ECO:0000256" key="7">
    <source>
        <dbReference type="ARBA" id="ARBA00022490"/>
    </source>
</evidence>
<evidence type="ECO:0000256" key="5">
    <source>
        <dbReference type="ARBA" id="ARBA00014520"/>
    </source>
</evidence>
<dbReference type="GO" id="GO:0008608">
    <property type="term" value="P:attachment of spindle microtubules to kinetochore"/>
    <property type="evidence" value="ECO:0007669"/>
    <property type="project" value="InterPro"/>
</dbReference>
<evidence type="ECO:0000256" key="13">
    <source>
        <dbReference type="ARBA" id="ARBA00023242"/>
    </source>
</evidence>
<evidence type="ECO:0000256" key="8">
    <source>
        <dbReference type="ARBA" id="ARBA00022618"/>
    </source>
</evidence>
<accession>A0A165HWI6</accession>
<name>A0A165HWI6_EXIGL</name>
<feature type="region of interest" description="Disordered" evidence="16">
    <location>
        <begin position="1"/>
        <end position="25"/>
    </location>
</feature>
<dbReference type="PANTHER" id="PTHR28200:SF1">
    <property type="entry name" value="DASH COMPLEX SUBUNIT ASK1"/>
    <property type="match status" value="1"/>
</dbReference>
<evidence type="ECO:0000256" key="12">
    <source>
        <dbReference type="ARBA" id="ARBA00023212"/>
    </source>
</evidence>
<keyword evidence="6" id="KW-0158">Chromosome</keyword>
<evidence type="ECO:0000256" key="1">
    <source>
        <dbReference type="ARBA" id="ARBA00004123"/>
    </source>
</evidence>
<keyword evidence="10" id="KW-0498">Mitosis</keyword>
<feature type="compositionally biased region" description="Acidic residues" evidence="16">
    <location>
        <begin position="463"/>
        <end position="473"/>
    </location>
</feature>
<evidence type="ECO:0000256" key="2">
    <source>
        <dbReference type="ARBA" id="ARBA00004186"/>
    </source>
</evidence>
<evidence type="ECO:0000256" key="10">
    <source>
        <dbReference type="ARBA" id="ARBA00022776"/>
    </source>
</evidence>
<feature type="compositionally biased region" description="Low complexity" evidence="16">
    <location>
        <begin position="432"/>
        <end position="445"/>
    </location>
</feature>
<dbReference type="GO" id="GO:0005874">
    <property type="term" value="C:microtubule"/>
    <property type="evidence" value="ECO:0007669"/>
    <property type="project" value="UniProtKB-KW"/>
</dbReference>
<evidence type="ECO:0000256" key="11">
    <source>
        <dbReference type="ARBA" id="ARBA00022838"/>
    </source>
</evidence>
<protein>
    <recommendedName>
        <fullName evidence="5">DASH complex subunit ASK1</fullName>
    </recommendedName>
</protein>
<feature type="compositionally biased region" description="Pro residues" evidence="16">
    <location>
        <begin position="1"/>
        <end position="16"/>
    </location>
</feature>
<evidence type="ECO:0000256" key="3">
    <source>
        <dbReference type="ARBA" id="ARBA00004629"/>
    </source>
</evidence>
<dbReference type="GO" id="GO:0044732">
    <property type="term" value="C:mitotic spindle pole body"/>
    <property type="evidence" value="ECO:0007669"/>
    <property type="project" value="TreeGrafter"/>
</dbReference>
<feature type="compositionally biased region" description="Low complexity" evidence="16">
    <location>
        <begin position="258"/>
        <end position="267"/>
    </location>
</feature>
<feature type="compositionally biased region" description="Low complexity" evidence="16">
    <location>
        <begin position="301"/>
        <end position="318"/>
    </location>
</feature>
<dbReference type="PANTHER" id="PTHR28200">
    <property type="entry name" value="DASH COMPLEX SUBUNIT ASK1"/>
    <property type="match status" value="1"/>
</dbReference>
<feature type="region of interest" description="Disordered" evidence="16">
    <location>
        <begin position="106"/>
        <end position="184"/>
    </location>
</feature>
<keyword evidence="12" id="KW-0206">Cytoskeleton</keyword>
<keyword evidence="8" id="KW-0132">Cell division</keyword>
<keyword evidence="11" id="KW-0995">Kinetochore</keyword>
<feature type="region of interest" description="Disordered" evidence="16">
    <location>
        <begin position="301"/>
        <end position="526"/>
    </location>
</feature>
<comment type="similarity">
    <text evidence="4">Belongs to the DASH complex ASK1 family.</text>
</comment>
<evidence type="ECO:0000256" key="4">
    <source>
        <dbReference type="ARBA" id="ARBA00010731"/>
    </source>
</evidence>